<organism evidence="2 3">
    <name type="scientific">Alteromonas portus</name>
    <dbReference type="NCBI Taxonomy" id="2565549"/>
    <lineage>
        <taxon>Bacteria</taxon>
        <taxon>Pseudomonadati</taxon>
        <taxon>Pseudomonadota</taxon>
        <taxon>Gammaproteobacteria</taxon>
        <taxon>Alteromonadales</taxon>
        <taxon>Alteromonadaceae</taxon>
        <taxon>Alteromonas/Salinimonas group</taxon>
        <taxon>Alteromonas</taxon>
    </lineage>
</organism>
<dbReference type="Pfam" id="PF03929">
    <property type="entry name" value="PepSY_TM"/>
    <property type="match status" value="1"/>
</dbReference>
<comment type="caution">
    <text evidence="2">The sequence shown here is derived from an EMBL/GenBank/DDBJ whole genome shotgun (WGS) entry which is preliminary data.</text>
</comment>
<evidence type="ECO:0000256" key="1">
    <source>
        <dbReference type="SAM" id="Phobius"/>
    </source>
</evidence>
<gene>
    <name evidence="2" type="ORF">E5672_13255</name>
</gene>
<dbReference type="PANTHER" id="PTHR34219:SF3">
    <property type="entry name" value="BLL7967 PROTEIN"/>
    <property type="match status" value="1"/>
</dbReference>
<evidence type="ECO:0000313" key="2">
    <source>
        <dbReference type="EMBL" id="TKB02823.1"/>
    </source>
</evidence>
<dbReference type="PANTHER" id="PTHR34219">
    <property type="entry name" value="IRON-REGULATED INNER MEMBRANE PROTEIN-RELATED"/>
    <property type="match status" value="1"/>
</dbReference>
<feature type="transmembrane region" description="Helical" evidence="1">
    <location>
        <begin position="195"/>
        <end position="217"/>
    </location>
</feature>
<accession>A0A4U0ZH82</accession>
<reference evidence="2 3" key="1">
    <citation type="submission" date="2019-04" db="EMBL/GenBank/DDBJ databases">
        <title>Alteromonas portus sp. nov., an alginate lyase-excreting marine bacterium.</title>
        <authorList>
            <person name="Huang H."/>
            <person name="Mo K."/>
            <person name="Bao S."/>
        </authorList>
    </citation>
    <scope>NUCLEOTIDE SEQUENCE [LARGE SCALE GENOMIC DNA]</scope>
    <source>
        <strain evidence="2 3">HB161718</strain>
    </source>
</reference>
<proteinExistence type="predicted"/>
<dbReference type="RefSeq" id="WP_136782620.1">
    <property type="nucleotide sequence ID" value="NZ_SWCO01000007.1"/>
</dbReference>
<keyword evidence="3" id="KW-1185">Reference proteome</keyword>
<name>A0A4U0ZH82_9ALTE</name>
<keyword evidence="1" id="KW-0472">Membrane</keyword>
<dbReference type="InterPro" id="IPR005625">
    <property type="entry name" value="PepSY-ass_TM"/>
</dbReference>
<evidence type="ECO:0000313" key="3">
    <source>
        <dbReference type="Proteomes" id="UP000305471"/>
    </source>
</evidence>
<dbReference type="EMBL" id="SWCO01000007">
    <property type="protein sequence ID" value="TKB02823.1"/>
    <property type="molecule type" value="Genomic_DNA"/>
</dbReference>
<feature type="transmembrane region" description="Helical" evidence="1">
    <location>
        <begin position="341"/>
        <end position="366"/>
    </location>
</feature>
<sequence>MNFSTFKRWVFWTHLFAGLLASIVVFIMAFTGVLLTYERQFKELSEMAYAQTIDIEKSVISTDQVVSLLREKHPDEAHIFVRWVNSEGAAIPAWAGEHSYLIHPYTGEILREREGVVEEAFHVITDLHRYLLMEGDYQLIGKTITAYSNLIFIFLLLSGVIIWLPKHLSKKSLKQQMWLRQKYTNKQHRRRHWHFVFGMWSLPFLLVIGTTATLFYFEWANKALYGMYGEQVPAREKKAMPETLDADVVSYHTLFNKAQQHANEHGYQSWYSMWMEIGKSEGVARFYIDKSIGHRQELAYSLYFDTRSGDITRTLYKEDWPKGSQAWGTSRFLHTGEYFGFIGQTIAGLVSLLCCILVYTGTLLGVKRLLSLRKQHQKT</sequence>
<feature type="transmembrane region" description="Helical" evidence="1">
    <location>
        <begin position="144"/>
        <end position="164"/>
    </location>
</feature>
<dbReference type="OrthoDB" id="9791166at2"/>
<dbReference type="Proteomes" id="UP000305471">
    <property type="component" value="Unassembled WGS sequence"/>
</dbReference>
<keyword evidence="1" id="KW-0812">Transmembrane</keyword>
<dbReference type="AlphaFoldDB" id="A0A4U0ZH82"/>
<keyword evidence="1" id="KW-1133">Transmembrane helix</keyword>
<feature type="transmembrane region" description="Helical" evidence="1">
    <location>
        <begin position="12"/>
        <end position="37"/>
    </location>
</feature>
<protein>
    <submittedName>
        <fullName evidence="2">PepSY domain-containing protein</fullName>
    </submittedName>
</protein>